<protein>
    <recommendedName>
        <fullName evidence="6">Apple domain-containing protein</fullName>
    </recommendedName>
</protein>
<evidence type="ECO:0000313" key="5">
    <source>
        <dbReference type="Proteomes" id="UP000014760"/>
    </source>
</evidence>
<evidence type="ECO:0000313" key="3">
    <source>
        <dbReference type="EMBL" id="ELU05648.1"/>
    </source>
</evidence>
<name>R7UHU0_CAPTE</name>
<gene>
    <name evidence="3" type="ORF">CAPTEDRAFT_217493</name>
</gene>
<evidence type="ECO:0000256" key="1">
    <source>
        <dbReference type="SAM" id="MobiDB-lite"/>
    </source>
</evidence>
<feature type="compositionally biased region" description="Low complexity" evidence="1">
    <location>
        <begin position="132"/>
        <end position="169"/>
    </location>
</feature>
<evidence type="ECO:0000256" key="2">
    <source>
        <dbReference type="SAM" id="SignalP"/>
    </source>
</evidence>
<feature type="region of interest" description="Disordered" evidence="1">
    <location>
        <begin position="102"/>
        <end position="176"/>
    </location>
</feature>
<dbReference type="AlphaFoldDB" id="R7UHU0"/>
<dbReference type="EMBL" id="AMQN01001310">
    <property type="status" value="NOT_ANNOTATED_CDS"/>
    <property type="molecule type" value="Genomic_DNA"/>
</dbReference>
<keyword evidence="5" id="KW-1185">Reference proteome</keyword>
<dbReference type="Proteomes" id="UP000014760">
    <property type="component" value="Unassembled WGS sequence"/>
</dbReference>
<dbReference type="EnsemblMetazoa" id="CapteT217493">
    <property type="protein sequence ID" value="CapteP217493"/>
    <property type="gene ID" value="CapteG217493"/>
</dbReference>
<dbReference type="HOGENOM" id="CLU_1526619_0_0_1"/>
<dbReference type="EMBL" id="KB301364">
    <property type="protein sequence ID" value="ELU05648.1"/>
    <property type="molecule type" value="Genomic_DNA"/>
</dbReference>
<feature type="chain" id="PRO_5008788040" description="Apple domain-containing protein" evidence="2">
    <location>
        <begin position="18"/>
        <end position="176"/>
    </location>
</feature>
<accession>R7UHU0</accession>
<proteinExistence type="predicted"/>
<reference evidence="4" key="3">
    <citation type="submission" date="2015-06" db="UniProtKB">
        <authorList>
            <consortium name="EnsemblMetazoa"/>
        </authorList>
    </citation>
    <scope>IDENTIFICATION</scope>
</reference>
<feature type="signal peptide" evidence="2">
    <location>
        <begin position="1"/>
        <end position="17"/>
    </location>
</feature>
<keyword evidence="2" id="KW-0732">Signal</keyword>
<reference evidence="5" key="1">
    <citation type="submission" date="2012-12" db="EMBL/GenBank/DDBJ databases">
        <authorList>
            <person name="Hellsten U."/>
            <person name="Grimwood J."/>
            <person name="Chapman J.A."/>
            <person name="Shapiro H."/>
            <person name="Aerts A."/>
            <person name="Otillar R.P."/>
            <person name="Terry A.Y."/>
            <person name="Boore J.L."/>
            <person name="Simakov O."/>
            <person name="Marletaz F."/>
            <person name="Cho S.-J."/>
            <person name="Edsinger-Gonzales E."/>
            <person name="Havlak P."/>
            <person name="Kuo D.-H."/>
            <person name="Larsson T."/>
            <person name="Lv J."/>
            <person name="Arendt D."/>
            <person name="Savage R."/>
            <person name="Osoegawa K."/>
            <person name="de Jong P."/>
            <person name="Lindberg D.R."/>
            <person name="Seaver E.C."/>
            <person name="Weisblat D.A."/>
            <person name="Putnam N.H."/>
            <person name="Grigoriev I.V."/>
            <person name="Rokhsar D.S."/>
        </authorList>
    </citation>
    <scope>NUCLEOTIDE SEQUENCE</scope>
    <source>
        <strain evidence="5">I ESC-2004</strain>
    </source>
</reference>
<organism evidence="3">
    <name type="scientific">Capitella teleta</name>
    <name type="common">Polychaete worm</name>
    <dbReference type="NCBI Taxonomy" id="283909"/>
    <lineage>
        <taxon>Eukaryota</taxon>
        <taxon>Metazoa</taxon>
        <taxon>Spiralia</taxon>
        <taxon>Lophotrochozoa</taxon>
        <taxon>Annelida</taxon>
        <taxon>Polychaeta</taxon>
        <taxon>Sedentaria</taxon>
        <taxon>Scolecida</taxon>
        <taxon>Capitellidae</taxon>
        <taxon>Capitella</taxon>
    </lineage>
</organism>
<reference evidence="3 5" key="2">
    <citation type="journal article" date="2013" name="Nature">
        <title>Insights into bilaterian evolution from three spiralian genomes.</title>
        <authorList>
            <person name="Simakov O."/>
            <person name="Marletaz F."/>
            <person name="Cho S.J."/>
            <person name="Edsinger-Gonzales E."/>
            <person name="Havlak P."/>
            <person name="Hellsten U."/>
            <person name="Kuo D.H."/>
            <person name="Larsson T."/>
            <person name="Lv J."/>
            <person name="Arendt D."/>
            <person name="Savage R."/>
            <person name="Osoegawa K."/>
            <person name="de Jong P."/>
            <person name="Grimwood J."/>
            <person name="Chapman J.A."/>
            <person name="Shapiro H."/>
            <person name="Aerts A."/>
            <person name="Otillar R.P."/>
            <person name="Terry A.Y."/>
            <person name="Boore J.L."/>
            <person name="Grigoriev I.V."/>
            <person name="Lindberg D.R."/>
            <person name="Seaver E.C."/>
            <person name="Weisblat D.A."/>
            <person name="Putnam N.H."/>
            <person name="Rokhsar D.S."/>
        </authorList>
    </citation>
    <scope>NUCLEOTIDE SEQUENCE</scope>
    <source>
        <strain evidence="3 5">I ESC-2004</strain>
    </source>
</reference>
<evidence type="ECO:0000313" key="4">
    <source>
        <dbReference type="EnsemblMetazoa" id="CapteP217493"/>
    </source>
</evidence>
<evidence type="ECO:0008006" key="6">
    <source>
        <dbReference type="Google" id="ProtNLM"/>
    </source>
</evidence>
<sequence length="176" mass="19193">MKFLLLLLITAIEEVTSFSFEVLPMIDVSTTTILTTPVSLVDDCALMCLFKQPECASLFYWSDTKVCSLIKFNFEAIHGSTDELIQRIIGSGSMAIFTNEAESNTVDDGNARTNTGKDSPGPIQEITQQSMSKSTPKTKTTEATTKPIMEATPSTSTTEATTETTEATTNNQQQNQ</sequence>
<feature type="compositionally biased region" description="Polar residues" evidence="1">
    <location>
        <begin position="102"/>
        <end position="117"/>
    </location>
</feature>